<sequence>MSCSNVFLGDLPELSYDVINYSKNQLYTIFIEIYLHNLNDDFKTKLNEYKIINII</sequence>
<organism evidence="1">
    <name type="scientific">Rhizophagus irregularis (strain DAOM 181602 / DAOM 197198 / MUCL 43194)</name>
    <name type="common">Arbuscular mycorrhizal fungus</name>
    <name type="synonym">Glomus intraradices</name>
    <dbReference type="NCBI Taxonomy" id="747089"/>
    <lineage>
        <taxon>Eukaryota</taxon>
        <taxon>Fungi</taxon>
        <taxon>Fungi incertae sedis</taxon>
        <taxon>Mucoromycota</taxon>
        <taxon>Glomeromycotina</taxon>
        <taxon>Glomeromycetes</taxon>
        <taxon>Glomerales</taxon>
        <taxon>Glomeraceae</taxon>
        <taxon>Rhizophagus</taxon>
    </lineage>
</organism>
<protein>
    <submittedName>
        <fullName evidence="1">Uncharacterized protein</fullName>
    </submittedName>
</protein>
<dbReference type="EMBL" id="KI274265">
    <property type="protein sequence ID" value="ESA24037.1"/>
    <property type="molecule type" value="Genomic_DNA"/>
</dbReference>
<proteinExistence type="predicted"/>
<dbReference type="HOGENOM" id="CLU_3033485_0_0_1"/>
<gene>
    <name evidence="1" type="ORF">GLOINDRAFT_14815</name>
</gene>
<evidence type="ECO:0000313" key="1">
    <source>
        <dbReference type="EMBL" id="ESA24037.1"/>
    </source>
</evidence>
<reference evidence="1" key="1">
    <citation type="submission" date="2013-07" db="EMBL/GenBank/DDBJ databases">
        <title>The genome of an arbuscular mycorrhizal fungus provides insights into the evolution of the oldest plant symbiosis.</title>
        <authorList>
            <consortium name="DOE Joint Genome Institute"/>
            <person name="Tisserant E."/>
            <person name="Malbreil M."/>
            <person name="Kuo A."/>
            <person name="Kohler A."/>
            <person name="Symeonidi A."/>
            <person name="Balestrini R."/>
            <person name="Charron P."/>
            <person name="Duensing N."/>
            <person name="Frei-dit-Frey N."/>
            <person name="Gianinazzi-Pearson V."/>
            <person name="Gilbert B."/>
            <person name="Handa Y."/>
            <person name="Hijri M."/>
            <person name="Kaul R."/>
            <person name="Kawaguchi M."/>
            <person name="Krajinski F."/>
            <person name="Lammers P."/>
            <person name="Lapierre D."/>
            <person name="Masclaux F.G."/>
            <person name="Murat C."/>
            <person name="Morin E."/>
            <person name="Ndikumana S."/>
            <person name="Pagni M."/>
            <person name="Petitpierre D."/>
            <person name="Requena N."/>
            <person name="Rosikiewicz P."/>
            <person name="Riley R."/>
            <person name="Saito K."/>
            <person name="San Clemente H."/>
            <person name="Shapiro H."/>
            <person name="van Tuinen D."/>
            <person name="Becard G."/>
            <person name="Bonfante P."/>
            <person name="Paszkowski U."/>
            <person name="Shachar-Hill Y."/>
            <person name="Young J.P."/>
            <person name="Sanders I.R."/>
            <person name="Henrissat B."/>
            <person name="Rensing S.A."/>
            <person name="Grigoriev I.V."/>
            <person name="Corradi N."/>
            <person name="Roux C."/>
            <person name="Martin F."/>
        </authorList>
    </citation>
    <scope>NUCLEOTIDE SEQUENCE</scope>
    <source>
        <strain evidence="1">DAOM 197198</strain>
    </source>
</reference>
<dbReference type="AlphaFoldDB" id="U9UWG4"/>
<accession>U9UWG4</accession>
<name>U9UWG4_RHIID</name>